<dbReference type="OrthoDB" id="9666267at2759"/>
<evidence type="ECO:0000259" key="11">
    <source>
        <dbReference type="PROSITE" id="PS50262"/>
    </source>
</evidence>
<evidence type="ECO:0000256" key="8">
    <source>
        <dbReference type="ARBA" id="ARBA00023224"/>
    </source>
</evidence>
<keyword evidence="6 10" id="KW-0472">Membrane</keyword>
<comment type="similarity">
    <text evidence="9">Belongs to the G-protein coupled receptor 1 family. Mas subfamily.</text>
</comment>
<dbReference type="PANTHER" id="PTHR11334">
    <property type="entry name" value="MAS-RELATED G-PROTEIN COUPLED RECEPTOR"/>
    <property type="match status" value="1"/>
</dbReference>
<keyword evidence="2" id="KW-1003">Cell membrane</keyword>
<keyword evidence="8" id="KW-0807">Transducer</keyword>
<sequence length="304" mass="34512">MAQLLPTFSWKLDLDYEANTLGHGEMNDTASEWLEYKLVVFPLMMLVTLCGLVGNGVVFWLLCFHVRSCPYATYILNLAVADIINLSCIAVILLEEVLLLYHEVTLHVAIFLEPVSYFSDTVGLCLLTAISAESSLCILFPNCCCHRPKHTSAVVSVLSWGLALSLHMVNEICDYWENGLACDSFHEGFVIFHTLIFLLMCMSSLALTIHSLRCFQRCSLARIYHVVRIMIITFLLWGLPLVVIMFLPEQEYLTLTFDLLLLLSSMVSTAHPVVYILTGCFRRKRRKESLKIILQRALMSDMET</sequence>
<dbReference type="GO" id="GO:0005886">
    <property type="term" value="C:plasma membrane"/>
    <property type="evidence" value="ECO:0007669"/>
    <property type="project" value="UniProtKB-SubCell"/>
</dbReference>
<evidence type="ECO:0000256" key="9">
    <source>
        <dbReference type="ARBA" id="ARBA00061394"/>
    </source>
</evidence>
<evidence type="ECO:0000256" key="7">
    <source>
        <dbReference type="ARBA" id="ARBA00023170"/>
    </source>
</evidence>
<dbReference type="GO" id="GO:0004930">
    <property type="term" value="F:G protein-coupled receptor activity"/>
    <property type="evidence" value="ECO:0007669"/>
    <property type="project" value="UniProtKB-KW"/>
</dbReference>
<dbReference type="Proteomes" id="UP000011518">
    <property type="component" value="Unassembled WGS sequence"/>
</dbReference>
<dbReference type="AlphaFoldDB" id="L9LAG9"/>
<dbReference type="InterPro" id="IPR017452">
    <property type="entry name" value="GPCR_Rhodpsn_7TM"/>
</dbReference>
<dbReference type="PROSITE" id="PS50262">
    <property type="entry name" value="G_PROTEIN_RECEP_F1_2"/>
    <property type="match status" value="1"/>
</dbReference>
<dbReference type="PANTHER" id="PTHR11334:SF22">
    <property type="entry name" value="MAS-RELATED G-PROTEIN COUPLED RECEPTOR MRG-RELATED"/>
    <property type="match status" value="1"/>
</dbReference>
<protein>
    <submittedName>
        <fullName evidence="12">Mas-related G-protein coupled receptor MRG</fullName>
    </submittedName>
</protein>
<evidence type="ECO:0000256" key="1">
    <source>
        <dbReference type="ARBA" id="ARBA00004651"/>
    </source>
</evidence>
<keyword evidence="7 12" id="KW-0675">Receptor</keyword>
<proteinExistence type="inferred from homology"/>
<reference evidence="13" key="1">
    <citation type="submission" date="2012-07" db="EMBL/GenBank/DDBJ databases">
        <title>Genome of the Chinese tree shrew, a rising model animal genetically related to primates.</title>
        <authorList>
            <person name="Zhang G."/>
            <person name="Fan Y."/>
            <person name="Yao Y."/>
            <person name="Huang Z."/>
        </authorList>
    </citation>
    <scope>NUCLEOTIDE SEQUENCE [LARGE SCALE GENOMIC DNA]</scope>
</reference>
<keyword evidence="13" id="KW-1185">Reference proteome</keyword>
<keyword evidence="3 10" id="KW-0812">Transmembrane</keyword>
<dbReference type="STRING" id="246437.L9LAG9"/>
<keyword evidence="4 10" id="KW-1133">Transmembrane helix</keyword>
<evidence type="ECO:0000313" key="12">
    <source>
        <dbReference type="EMBL" id="ELW71941.1"/>
    </source>
</evidence>
<dbReference type="FunFam" id="1.20.1070.10:FF:000193">
    <property type="entry name" value="Mas-related G-protein coupled receptor member E"/>
    <property type="match status" value="1"/>
</dbReference>
<evidence type="ECO:0000256" key="2">
    <source>
        <dbReference type="ARBA" id="ARBA00022475"/>
    </source>
</evidence>
<dbReference type="InterPro" id="IPR026234">
    <property type="entry name" value="MRGPCRFAMILY"/>
</dbReference>
<dbReference type="PRINTS" id="PR02108">
    <property type="entry name" value="MRGPCRFAMILY"/>
</dbReference>
<gene>
    <name evidence="12" type="ORF">TREES_T100008531</name>
</gene>
<evidence type="ECO:0000256" key="3">
    <source>
        <dbReference type="ARBA" id="ARBA00022692"/>
    </source>
</evidence>
<feature type="transmembrane region" description="Helical" evidence="10">
    <location>
        <begin position="74"/>
        <end position="101"/>
    </location>
</feature>
<dbReference type="SUPFAM" id="SSF81321">
    <property type="entry name" value="Family A G protein-coupled receptor-like"/>
    <property type="match status" value="1"/>
</dbReference>
<feature type="transmembrane region" description="Helical" evidence="10">
    <location>
        <begin position="189"/>
        <end position="209"/>
    </location>
</feature>
<dbReference type="EMBL" id="KB320452">
    <property type="protein sequence ID" value="ELW71941.1"/>
    <property type="molecule type" value="Genomic_DNA"/>
</dbReference>
<feature type="transmembrane region" description="Helical" evidence="10">
    <location>
        <begin position="229"/>
        <end position="247"/>
    </location>
</feature>
<feature type="transmembrane region" description="Helical" evidence="10">
    <location>
        <begin position="152"/>
        <end position="169"/>
    </location>
</feature>
<accession>L9LAG9</accession>
<feature type="domain" description="G-protein coupled receptors family 1 profile" evidence="11">
    <location>
        <begin position="54"/>
        <end position="275"/>
    </location>
</feature>
<evidence type="ECO:0000256" key="10">
    <source>
        <dbReference type="SAM" id="Phobius"/>
    </source>
</evidence>
<comment type="subcellular location">
    <subcellularLocation>
        <location evidence="1">Cell membrane</location>
        <topology evidence="1">Multi-pass membrane protein</topology>
    </subcellularLocation>
</comment>
<reference evidence="13" key="2">
    <citation type="journal article" date="2013" name="Nat. Commun.">
        <title>Genome of the Chinese tree shrew.</title>
        <authorList>
            <person name="Fan Y."/>
            <person name="Huang Z.Y."/>
            <person name="Cao C.C."/>
            <person name="Chen C.S."/>
            <person name="Chen Y.X."/>
            <person name="Fan D.D."/>
            <person name="He J."/>
            <person name="Hou H.L."/>
            <person name="Hu L."/>
            <person name="Hu X.T."/>
            <person name="Jiang X.T."/>
            <person name="Lai R."/>
            <person name="Lang Y.S."/>
            <person name="Liang B."/>
            <person name="Liao S.G."/>
            <person name="Mu D."/>
            <person name="Ma Y.Y."/>
            <person name="Niu Y.Y."/>
            <person name="Sun X.Q."/>
            <person name="Xia J.Q."/>
            <person name="Xiao J."/>
            <person name="Xiong Z.Q."/>
            <person name="Xu L."/>
            <person name="Yang L."/>
            <person name="Zhang Y."/>
            <person name="Zhao W."/>
            <person name="Zhao X.D."/>
            <person name="Zheng Y.T."/>
            <person name="Zhou J.M."/>
            <person name="Zhu Y.B."/>
            <person name="Zhang G.J."/>
            <person name="Wang J."/>
            <person name="Yao Y.G."/>
        </authorList>
    </citation>
    <scope>NUCLEOTIDE SEQUENCE [LARGE SCALE GENOMIC DNA]</scope>
</reference>
<dbReference type="FunCoup" id="L9LAG9">
    <property type="interactions" value="1"/>
</dbReference>
<dbReference type="eggNOG" id="ENOG502SNTZ">
    <property type="taxonomic scope" value="Eukaryota"/>
</dbReference>
<organism evidence="12 13">
    <name type="scientific">Tupaia chinensis</name>
    <name type="common">Chinese tree shrew</name>
    <name type="synonym">Tupaia belangeri chinensis</name>
    <dbReference type="NCBI Taxonomy" id="246437"/>
    <lineage>
        <taxon>Eukaryota</taxon>
        <taxon>Metazoa</taxon>
        <taxon>Chordata</taxon>
        <taxon>Craniata</taxon>
        <taxon>Vertebrata</taxon>
        <taxon>Euteleostomi</taxon>
        <taxon>Mammalia</taxon>
        <taxon>Eutheria</taxon>
        <taxon>Euarchontoglires</taxon>
        <taxon>Scandentia</taxon>
        <taxon>Tupaiidae</taxon>
        <taxon>Tupaia</taxon>
    </lineage>
</organism>
<dbReference type="PRINTS" id="PR00237">
    <property type="entry name" value="GPCRRHODOPSN"/>
</dbReference>
<dbReference type="KEGG" id="tup:102467668"/>
<evidence type="ECO:0000256" key="5">
    <source>
        <dbReference type="ARBA" id="ARBA00023040"/>
    </source>
</evidence>
<evidence type="ECO:0000256" key="4">
    <source>
        <dbReference type="ARBA" id="ARBA00022989"/>
    </source>
</evidence>
<dbReference type="InterPro" id="IPR000276">
    <property type="entry name" value="GPCR_Rhodpsn"/>
</dbReference>
<feature type="transmembrane region" description="Helical" evidence="10">
    <location>
        <begin position="39"/>
        <end position="62"/>
    </location>
</feature>
<feature type="transmembrane region" description="Helical" evidence="10">
    <location>
        <begin position="259"/>
        <end position="281"/>
    </location>
</feature>
<dbReference type="InParanoid" id="L9LAG9"/>
<name>L9LAG9_TUPCH</name>
<keyword evidence="5" id="KW-0297">G-protein coupled receptor</keyword>
<evidence type="ECO:0000313" key="13">
    <source>
        <dbReference type="Proteomes" id="UP000011518"/>
    </source>
</evidence>
<dbReference type="Gene3D" id="1.20.1070.10">
    <property type="entry name" value="Rhodopsin 7-helix transmembrane proteins"/>
    <property type="match status" value="1"/>
</dbReference>
<evidence type="ECO:0000256" key="6">
    <source>
        <dbReference type="ARBA" id="ARBA00023136"/>
    </source>
</evidence>
<feature type="transmembrane region" description="Helical" evidence="10">
    <location>
        <begin position="121"/>
        <end position="140"/>
    </location>
</feature>